<feature type="compositionally biased region" description="Basic residues" evidence="1">
    <location>
        <begin position="129"/>
        <end position="142"/>
    </location>
</feature>
<name>A0A6J4NRF1_9ACTN</name>
<organism evidence="2">
    <name type="scientific">uncultured Nocardioidaceae bacterium</name>
    <dbReference type="NCBI Taxonomy" id="253824"/>
    <lineage>
        <taxon>Bacteria</taxon>
        <taxon>Bacillati</taxon>
        <taxon>Actinomycetota</taxon>
        <taxon>Actinomycetes</taxon>
        <taxon>Propionibacteriales</taxon>
        <taxon>Nocardioidaceae</taxon>
        <taxon>environmental samples</taxon>
    </lineage>
</organism>
<evidence type="ECO:0000256" key="1">
    <source>
        <dbReference type="SAM" id="MobiDB-lite"/>
    </source>
</evidence>
<sequence length="265" mass="28728">AGFAAPRADPGRARPARQRAGQRARPDPRGVRHDRAPRPRRAAGGGRAAQGARRRDPWRGPGHRRAGVRRQVRPPAVGEGGDRDPRGDAGRARLRGRDLGRDDDPCAGAPPGDRLRTHRRHQLGLGRGQHARRCPPGRHRAADRRAADPVGRAGRPDRDQHVALAARRRAVHRGARDGRGHRVHHPEPHGVRDQPGAGGVRPQAGGRCRFDEVGRPRAQLLRSPGGRRRARQRRRAAGRGSPGAVRAGRRAAARGPRGRCGAGRL</sequence>
<protein>
    <submittedName>
        <fullName evidence="2">Transcriptional regulator, DeoR family</fullName>
    </submittedName>
</protein>
<feature type="non-terminal residue" evidence="2">
    <location>
        <position position="1"/>
    </location>
</feature>
<feature type="compositionally biased region" description="Basic residues" evidence="1">
    <location>
        <begin position="61"/>
        <end position="72"/>
    </location>
</feature>
<accession>A0A6J4NRF1</accession>
<feature type="compositionally biased region" description="Basic and acidic residues" evidence="1">
    <location>
        <begin position="174"/>
        <end position="192"/>
    </location>
</feature>
<feature type="region of interest" description="Disordered" evidence="1">
    <location>
        <begin position="1"/>
        <end position="265"/>
    </location>
</feature>
<feature type="compositionally biased region" description="Basic residues" evidence="1">
    <location>
        <begin position="225"/>
        <end position="237"/>
    </location>
</feature>
<feature type="non-terminal residue" evidence="2">
    <location>
        <position position="265"/>
    </location>
</feature>
<evidence type="ECO:0000313" key="2">
    <source>
        <dbReference type="EMBL" id="CAA9391637.1"/>
    </source>
</evidence>
<reference evidence="2" key="1">
    <citation type="submission" date="2020-02" db="EMBL/GenBank/DDBJ databases">
        <authorList>
            <person name="Meier V. D."/>
        </authorList>
    </citation>
    <scope>NUCLEOTIDE SEQUENCE</scope>
    <source>
        <strain evidence="2">AVDCRST_MAG47</strain>
    </source>
</reference>
<feature type="compositionally biased region" description="Basic and acidic residues" evidence="1">
    <location>
        <begin position="80"/>
        <end position="104"/>
    </location>
</feature>
<feature type="compositionally biased region" description="Basic and acidic residues" evidence="1">
    <location>
        <begin position="24"/>
        <end position="37"/>
    </location>
</feature>
<gene>
    <name evidence="2" type="ORF">AVDCRST_MAG47-2863</name>
</gene>
<dbReference type="EMBL" id="CADCUK010000186">
    <property type="protein sequence ID" value="CAA9391637.1"/>
    <property type="molecule type" value="Genomic_DNA"/>
</dbReference>
<dbReference type="AlphaFoldDB" id="A0A6J4NRF1"/>
<proteinExistence type="predicted"/>